<organism evidence="8 9">
    <name type="scientific">Phaedon cochleariae</name>
    <name type="common">Mustard beetle</name>
    <dbReference type="NCBI Taxonomy" id="80249"/>
    <lineage>
        <taxon>Eukaryota</taxon>
        <taxon>Metazoa</taxon>
        <taxon>Ecdysozoa</taxon>
        <taxon>Arthropoda</taxon>
        <taxon>Hexapoda</taxon>
        <taxon>Insecta</taxon>
        <taxon>Pterygota</taxon>
        <taxon>Neoptera</taxon>
        <taxon>Endopterygota</taxon>
        <taxon>Coleoptera</taxon>
        <taxon>Polyphaga</taxon>
        <taxon>Cucujiformia</taxon>
        <taxon>Chrysomeloidea</taxon>
        <taxon>Chrysomelidae</taxon>
        <taxon>Chrysomelinae</taxon>
        <taxon>Chrysomelini</taxon>
        <taxon>Phaedon</taxon>
    </lineage>
</organism>
<dbReference type="Pfam" id="PF09768">
    <property type="entry name" value="Peptidase_M76"/>
    <property type="match status" value="1"/>
</dbReference>
<feature type="compositionally biased region" description="Basic and acidic residues" evidence="7">
    <location>
        <begin position="8"/>
        <end position="21"/>
    </location>
</feature>
<dbReference type="PANTHER" id="PTHR21711">
    <property type="entry name" value="MITOCHONDRIAL INNER MEMBRANE PROTEASE"/>
    <property type="match status" value="1"/>
</dbReference>
<evidence type="ECO:0000313" key="9">
    <source>
        <dbReference type="Proteomes" id="UP001153737"/>
    </source>
</evidence>
<feature type="region of interest" description="Disordered" evidence="7">
    <location>
        <begin position="1"/>
        <end position="52"/>
    </location>
</feature>
<dbReference type="EC" id="3.4.24.-" evidence="6"/>
<dbReference type="GO" id="GO:0034982">
    <property type="term" value="P:mitochondrial protein processing"/>
    <property type="evidence" value="ECO:0007669"/>
    <property type="project" value="TreeGrafter"/>
</dbReference>
<evidence type="ECO:0000256" key="1">
    <source>
        <dbReference type="ARBA" id="ARBA00009915"/>
    </source>
</evidence>
<keyword evidence="2 6" id="KW-0645">Protease</keyword>
<evidence type="ECO:0000256" key="3">
    <source>
        <dbReference type="ARBA" id="ARBA00022723"/>
    </source>
</evidence>
<dbReference type="Proteomes" id="UP001153737">
    <property type="component" value="Chromosome 2"/>
</dbReference>
<dbReference type="GO" id="GO:0046872">
    <property type="term" value="F:metal ion binding"/>
    <property type="evidence" value="ECO:0007669"/>
    <property type="project" value="UniProtKB-KW"/>
</dbReference>
<dbReference type="InterPro" id="IPR019165">
    <property type="entry name" value="Peptidase_M76_ATP23"/>
</dbReference>
<comment type="similarity">
    <text evidence="1 6">Belongs to the peptidase M76 family.</text>
</comment>
<keyword evidence="3 6" id="KW-0479">Metal-binding</keyword>
<evidence type="ECO:0000256" key="6">
    <source>
        <dbReference type="RuleBase" id="RU364057"/>
    </source>
</evidence>
<evidence type="ECO:0000256" key="2">
    <source>
        <dbReference type="ARBA" id="ARBA00022670"/>
    </source>
</evidence>
<evidence type="ECO:0000256" key="4">
    <source>
        <dbReference type="ARBA" id="ARBA00022801"/>
    </source>
</evidence>
<accession>A0A9P0GRW2</accession>
<proteinExistence type="inferred from homology"/>
<dbReference type="AlphaFoldDB" id="A0A9P0GRW2"/>
<gene>
    <name evidence="8" type="ORF">PHAECO_LOCUS6587</name>
</gene>
<sequence length="260" mass="29412">MTFIDNPDEPKPESKTTDKKINSTQEDLSQWGYDLYPDRRKPNNEPKSISGFLAGKGKENIDKIKCERSVYKCVKQSPLVKLMMGALKASGCGIDIRRHISCEECAPSVSGGYDPIMNQVVICQNTARKEGTIQSVLIHEMIHMFDYCRNNLDFRNIDHLACTEIRAANLAHCSFMSAWINGDASPFNIKEAHQNCVKSKALSSVLAARNISKLEAIDAIERVFPKCYPDLEPIGRRIRRNSLDMEKAFEEGYYYGFDQS</sequence>
<dbReference type="GO" id="GO:0033615">
    <property type="term" value="P:mitochondrial proton-transporting ATP synthase complex assembly"/>
    <property type="evidence" value="ECO:0007669"/>
    <property type="project" value="TreeGrafter"/>
</dbReference>
<protein>
    <recommendedName>
        <fullName evidence="6">Mitochondrial inner membrane protease ATP23</fullName>
        <ecNumber evidence="6">3.4.24.-</ecNumber>
    </recommendedName>
</protein>
<keyword evidence="5 6" id="KW-0482">Metalloprotease</keyword>
<dbReference type="GO" id="GO:0005739">
    <property type="term" value="C:mitochondrion"/>
    <property type="evidence" value="ECO:0007669"/>
    <property type="project" value="GOC"/>
</dbReference>
<keyword evidence="9" id="KW-1185">Reference proteome</keyword>
<dbReference type="PANTHER" id="PTHR21711:SF0">
    <property type="entry name" value="MITOCHONDRIAL INNER MEMBRANE PROTEASE ATP23 HOMOLOG"/>
    <property type="match status" value="1"/>
</dbReference>
<dbReference type="OrthoDB" id="285308at2759"/>
<keyword evidence="4 6" id="KW-0378">Hydrolase</keyword>
<evidence type="ECO:0000256" key="7">
    <source>
        <dbReference type="SAM" id="MobiDB-lite"/>
    </source>
</evidence>
<reference evidence="8" key="2">
    <citation type="submission" date="2022-10" db="EMBL/GenBank/DDBJ databases">
        <authorList>
            <consortium name="ENA_rothamsted_submissions"/>
            <consortium name="culmorum"/>
            <person name="King R."/>
        </authorList>
    </citation>
    <scope>NUCLEOTIDE SEQUENCE</scope>
</reference>
<evidence type="ECO:0000313" key="8">
    <source>
        <dbReference type="EMBL" id="CAH1155337.1"/>
    </source>
</evidence>
<reference evidence="8" key="1">
    <citation type="submission" date="2022-01" db="EMBL/GenBank/DDBJ databases">
        <authorList>
            <person name="King R."/>
        </authorList>
    </citation>
    <scope>NUCLEOTIDE SEQUENCE</scope>
</reference>
<evidence type="ECO:0000256" key="5">
    <source>
        <dbReference type="ARBA" id="ARBA00023049"/>
    </source>
</evidence>
<dbReference type="GO" id="GO:0004222">
    <property type="term" value="F:metalloendopeptidase activity"/>
    <property type="evidence" value="ECO:0007669"/>
    <property type="project" value="InterPro"/>
</dbReference>
<name>A0A9P0GRW2_PHACE</name>
<dbReference type="EMBL" id="OU896708">
    <property type="protein sequence ID" value="CAH1155337.1"/>
    <property type="molecule type" value="Genomic_DNA"/>
</dbReference>